<dbReference type="InterPro" id="IPR025948">
    <property type="entry name" value="HTH-like_dom"/>
</dbReference>
<dbReference type="Proteomes" id="UP000659496">
    <property type="component" value="Unassembled WGS sequence"/>
</dbReference>
<dbReference type="InterPro" id="IPR002514">
    <property type="entry name" value="Transposase_8"/>
</dbReference>
<dbReference type="Pfam" id="PF13276">
    <property type="entry name" value="HTH_21"/>
    <property type="match status" value="1"/>
</dbReference>
<dbReference type="Pfam" id="PF13333">
    <property type="entry name" value="rve_2"/>
    <property type="match status" value="1"/>
</dbReference>
<dbReference type="PANTHER" id="PTHR46889:SF4">
    <property type="entry name" value="TRANSPOSASE INSO FOR INSERTION SEQUENCE ELEMENT IS911B-RELATED"/>
    <property type="match status" value="1"/>
</dbReference>
<name>A0ABR8PNG4_9BACL</name>
<dbReference type="RefSeq" id="WP_191692237.1">
    <property type="nucleotide sequence ID" value="NZ_JACSQY010000023.1"/>
</dbReference>
<sequence length="370" mass="43398">MTEKRARRTYTKEFKNQIVQLHENGKPRTDILREYDLTSTTFDNWVRRHKATGSFEEKDQRTDEENELIKLRKENQRLLMENDIFKASRADHGTKVDVIQNNRHKYSVSAMCDVLGIARSTFYYTSVKQPEDRTLQKDIKEIFKQSRNNYGTRKIKKELEKINRTVSRRRIGRVMKETGLVSNYTVAQYKPFKSKVNEEPVKNVLARNFNGQEELAVVVSDLTYVRVNGKWNYVCLFVDLFNREIIGYSAGPEKTATLVYKALSSIERSLDRIQLFHTDRGSEFKNQLIDEALEAFGIGRSLSMKGCPYDNAVAESMFNVVKIEFIKQMTFSSISQLERELQDYVNWFNRVRIHGTLDYLTPIEYRLETL</sequence>
<reference evidence="3 4" key="1">
    <citation type="submission" date="2020-08" db="EMBL/GenBank/DDBJ databases">
        <title>A Genomic Blueprint of the Chicken Gut Microbiome.</title>
        <authorList>
            <person name="Gilroy R."/>
            <person name="Ravi A."/>
            <person name="Getino M."/>
            <person name="Pursley I."/>
            <person name="Horton D.L."/>
            <person name="Alikhan N.-F."/>
            <person name="Baker D."/>
            <person name="Gharbi K."/>
            <person name="Hall N."/>
            <person name="Watson M."/>
            <person name="Adriaenssens E.M."/>
            <person name="Foster-Nyarko E."/>
            <person name="Jarju S."/>
            <person name="Secka A."/>
            <person name="Antonio M."/>
            <person name="Oren A."/>
            <person name="Chaudhuri R."/>
            <person name="La Ragione R.M."/>
            <person name="Hildebrand F."/>
            <person name="Pallen M.J."/>
        </authorList>
    </citation>
    <scope>NUCLEOTIDE SEQUENCE [LARGE SCALE GENOMIC DNA]</scope>
    <source>
        <strain evidence="3 4">Sa3CUA8</strain>
    </source>
</reference>
<dbReference type="PROSITE" id="PS50994">
    <property type="entry name" value="INTEGRASE"/>
    <property type="match status" value="1"/>
</dbReference>
<dbReference type="InterPro" id="IPR001584">
    <property type="entry name" value="Integrase_cat-core"/>
</dbReference>
<dbReference type="Gene3D" id="1.10.10.60">
    <property type="entry name" value="Homeodomain-like"/>
    <property type="match status" value="1"/>
</dbReference>
<dbReference type="SUPFAM" id="SSF46689">
    <property type="entry name" value="Homeodomain-like"/>
    <property type="match status" value="1"/>
</dbReference>
<keyword evidence="4" id="KW-1185">Reference proteome</keyword>
<proteinExistence type="predicted"/>
<protein>
    <submittedName>
        <fullName evidence="3">IS3 family transposase</fullName>
    </submittedName>
</protein>
<dbReference type="InterPro" id="IPR012337">
    <property type="entry name" value="RNaseH-like_sf"/>
</dbReference>
<dbReference type="NCBIfam" id="NF033516">
    <property type="entry name" value="transpos_IS3"/>
    <property type="match status" value="1"/>
</dbReference>
<comment type="caution">
    <text evidence="3">The sequence shown here is derived from an EMBL/GenBank/DDBJ whole genome shotgun (WGS) entry which is preliminary data.</text>
</comment>
<evidence type="ECO:0000313" key="4">
    <source>
        <dbReference type="Proteomes" id="UP000659496"/>
    </source>
</evidence>
<feature type="domain" description="Integrase catalytic" evidence="2">
    <location>
        <begin position="196"/>
        <end position="370"/>
    </location>
</feature>
<organism evidence="3 4">
    <name type="scientific">Sporosarcina gallistercoris</name>
    <dbReference type="NCBI Taxonomy" id="2762245"/>
    <lineage>
        <taxon>Bacteria</taxon>
        <taxon>Bacillati</taxon>
        <taxon>Bacillota</taxon>
        <taxon>Bacilli</taxon>
        <taxon>Bacillales</taxon>
        <taxon>Caryophanaceae</taxon>
        <taxon>Sporosarcina</taxon>
    </lineage>
</organism>
<dbReference type="InterPro" id="IPR048020">
    <property type="entry name" value="Transpos_IS3"/>
</dbReference>
<dbReference type="InterPro" id="IPR009057">
    <property type="entry name" value="Homeodomain-like_sf"/>
</dbReference>
<dbReference type="EMBL" id="JACSQY010000023">
    <property type="protein sequence ID" value="MBD7909722.1"/>
    <property type="molecule type" value="Genomic_DNA"/>
</dbReference>
<evidence type="ECO:0000259" key="2">
    <source>
        <dbReference type="PROSITE" id="PS50994"/>
    </source>
</evidence>
<comment type="function">
    <text evidence="1">Involved in the transposition of the insertion sequence.</text>
</comment>
<dbReference type="InterPro" id="IPR050900">
    <property type="entry name" value="Transposase_IS3/IS150/IS904"/>
</dbReference>
<dbReference type="InterPro" id="IPR036397">
    <property type="entry name" value="RNaseH_sf"/>
</dbReference>
<dbReference type="PANTHER" id="PTHR46889">
    <property type="entry name" value="TRANSPOSASE INSF FOR INSERTION SEQUENCE IS3B-RELATED"/>
    <property type="match status" value="1"/>
</dbReference>
<evidence type="ECO:0000313" key="3">
    <source>
        <dbReference type="EMBL" id="MBD7909722.1"/>
    </source>
</evidence>
<dbReference type="Pfam" id="PF01527">
    <property type="entry name" value="HTH_Tnp_1"/>
    <property type="match status" value="1"/>
</dbReference>
<evidence type="ECO:0000256" key="1">
    <source>
        <dbReference type="ARBA" id="ARBA00002286"/>
    </source>
</evidence>
<dbReference type="SUPFAM" id="SSF53098">
    <property type="entry name" value="Ribonuclease H-like"/>
    <property type="match status" value="1"/>
</dbReference>
<gene>
    <name evidence="3" type="ORF">H9659_15415</name>
</gene>
<dbReference type="Gene3D" id="3.30.420.10">
    <property type="entry name" value="Ribonuclease H-like superfamily/Ribonuclease H"/>
    <property type="match status" value="1"/>
</dbReference>
<accession>A0ABR8PNG4</accession>
<dbReference type="Pfam" id="PF00665">
    <property type="entry name" value="rve"/>
    <property type="match status" value="1"/>
</dbReference>